<organism evidence="1 2">
    <name type="scientific">Suillus luteus UH-Slu-Lm8-n1</name>
    <dbReference type="NCBI Taxonomy" id="930992"/>
    <lineage>
        <taxon>Eukaryota</taxon>
        <taxon>Fungi</taxon>
        <taxon>Dikarya</taxon>
        <taxon>Basidiomycota</taxon>
        <taxon>Agaricomycotina</taxon>
        <taxon>Agaricomycetes</taxon>
        <taxon>Agaricomycetidae</taxon>
        <taxon>Boletales</taxon>
        <taxon>Suillineae</taxon>
        <taxon>Suillaceae</taxon>
        <taxon>Suillus</taxon>
    </lineage>
</organism>
<protein>
    <submittedName>
        <fullName evidence="1">Uncharacterized protein</fullName>
    </submittedName>
</protein>
<sequence length="74" mass="8655">TDMFSVHRRVRSNRDPLGDIVPLSSVRQVIELIPKFGREVPLSMNCNNSWQLAREFYVNNFADKETFHAILSYQ</sequence>
<reference evidence="1 2" key="1">
    <citation type="submission" date="2014-04" db="EMBL/GenBank/DDBJ databases">
        <authorList>
            <consortium name="DOE Joint Genome Institute"/>
            <person name="Kuo A."/>
            <person name="Ruytinx J."/>
            <person name="Rineau F."/>
            <person name="Colpaert J."/>
            <person name="Kohler A."/>
            <person name="Nagy L.G."/>
            <person name="Floudas D."/>
            <person name="Copeland A."/>
            <person name="Barry K.W."/>
            <person name="Cichocki N."/>
            <person name="Veneault-Fourrey C."/>
            <person name="LaButti K."/>
            <person name="Lindquist E.A."/>
            <person name="Lipzen A."/>
            <person name="Lundell T."/>
            <person name="Morin E."/>
            <person name="Murat C."/>
            <person name="Sun H."/>
            <person name="Tunlid A."/>
            <person name="Henrissat B."/>
            <person name="Grigoriev I.V."/>
            <person name="Hibbett D.S."/>
            <person name="Martin F."/>
            <person name="Nordberg H.P."/>
            <person name="Cantor M.N."/>
            <person name="Hua S.X."/>
        </authorList>
    </citation>
    <scope>NUCLEOTIDE SEQUENCE [LARGE SCALE GENOMIC DNA]</scope>
    <source>
        <strain evidence="1 2">UH-Slu-Lm8-n1</strain>
    </source>
</reference>
<dbReference type="OrthoDB" id="3232986at2759"/>
<reference evidence="2" key="2">
    <citation type="submission" date="2015-01" db="EMBL/GenBank/DDBJ databases">
        <title>Evolutionary Origins and Diversification of the Mycorrhizal Mutualists.</title>
        <authorList>
            <consortium name="DOE Joint Genome Institute"/>
            <consortium name="Mycorrhizal Genomics Consortium"/>
            <person name="Kohler A."/>
            <person name="Kuo A."/>
            <person name="Nagy L.G."/>
            <person name="Floudas D."/>
            <person name="Copeland A."/>
            <person name="Barry K.W."/>
            <person name="Cichocki N."/>
            <person name="Veneault-Fourrey C."/>
            <person name="LaButti K."/>
            <person name="Lindquist E.A."/>
            <person name="Lipzen A."/>
            <person name="Lundell T."/>
            <person name="Morin E."/>
            <person name="Murat C."/>
            <person name="Riley R."/>
            <person name="Ohm R."/>
            <person name="Sun H."/>
            <person name="Tunlid A."/>
            <person name="Henrissat B."/>
            <person name="Grigoriev I.V."/>
            <person name="Hibbett D.S."/>
            <person name="Martin F."/>
        </authorList>
    </citation>
    <scope>NUCLEOTIDE SEQUENCE [LARGE SCALE GENOMIC DNA]</scope>
    <source>
        <strain evidence="2">UH-Slu-Lm8-n1</strain>
    </source>
</reference>
<keyword evidence="2" id="KW-1185">Reference proteome</keyword>
<dbReference type="AlphaFoldDB" id="A0A0D0AHS4"/>
<dbReference type="InParanoid" id="A0A0D0AHS4"/>
<accession>A0A0D0AHS4</accession>
<dbReference type="EMBL" id="KN835435">
    <property type="protein sequence ID" value="KIK37684.1"/>
    <property type="molecule type" value="Genomic_DNA"/>
</dbReference>
<gene>
    <name evidence="1" type="ORF">CY34DRAFT_92314</name>
</gene>
<proteinExistence type="predicted"/>
<feature type="non-terminal residue" evidence="1">
    <location>
        <position position="1"/>
    </location>
</feature>
<evidence type="ECO:0000313" key="2">
    <source>
        <dbReference type="Proteomes" id="UP000054485"/>
    </source>
</evidence>
<evidence type="ECO:0000313" key="1">
    <source>
        <dbReference type="EMBL" id="KIK37684.1"/>
    </source>
</evidence>
<dbReference type="HOGENOM" id="CLU_2948190_0_0_1"/>
<dbReference type="Proteomes" id="UP000054485">
    <property type="component" value="Unassembled WGS sequence"/>
</dbReference>
<name>A0A0D0AHS4_9AGAM</name>